<dbReference type="Proteomes" id="UP000253303">
    <property type="component" value="Unassembled WGS sequence"/>
</dbReference>
<accession>A0A366M3M6</accession>
<keyword evidence="2" id="KW-0418">Kinase</keyword>
<evidence type="ECO:0000256" key="2">
    <source>
        <dbReference type="ARBA" id="ARBA00022777"/>
    </source>
</evidence>
<evidence type="ECO:0000256" key="4">
    <source>
        <dbReference type="SAM" id="Phobius"/>
    </source>
</evidence>
<keyword evidence="1" id="KW-0808">Transferase</keyword>
<dbReference type="PANTHER" id="PTHR24421">
    <property type="entry name" value="NITRATE/NITRITE SENSOR PROTEIN NARX-RELATED"/>
    <property type="match status" value="1"/>
</dbReference>
<keyword evidence="4" id="KW-0472">Membrane</keyword>
<dbReference type="SUPFAM" id="SSF55874">
    <property type="entry name" value="ATPase domain of HSP90 chaperone/DNA topoisomerase II/histidine kinase"/>
    <property type="match status" value="1"/>
</dbReference>
<dbReference type="InterPro" id="IPR036890">
    <property type="entry name" value="HATPase_C_sf"/>
</dbReference>
<dbReference type="GO" id="GO:0016301">
    <property type="term" value="F:kinase activity"/>
    <property type="evidence" value="ECO:0007669"/>
    <property type="project" value="UniProtKB-KW"/>
</dbReference>
<feature type="domain" description="Histidine kinase/HSP90-like ATPase" evidence="5">
    <location>
        <begin position="290"/>
        <end position="349"/>
    </location>
</feature>
<feature type="transmembrane region" description="Helical" evidence="4">
    <location>
        <begin position="107"/>
        <end position="126"/>
    </location>
</feature>
<dbReference type="CDD" id="cd16917">
    <property type="entry name" value="HATPase_UhpB-NarQ-NarX-like"/>
    <property type="match status" value="1"/>
</dbReference>
<keyword evidence="4" id="KW-0812">Transmembrane</keyword>
<evidence type="ECO:0000256" key="1">
    <source>
        <dbReference type="ARBA" id="ARBA00022679"/>
    </source>
</evidence>
<dbReference type="AlphaFoldDB" id="A0A366M3M6"/>
<keyword evidence="4" id="KW-1133">Transmembrane helix</keyword>
<proteinExistence type="predicted"/>
<dbReference type="Pfam" id="PF13581">
    <property type="entry name" value="HATPase_c_2"/>
    <property type="match status" value="1"/>
</dbReference>
<dbReference type="OrthoDB" id="5125370at2"/>
<feature type="transmembrane region" description="Helical" evidence="4">
    <location>
        <begin position="158"/>
        <end position="178"/>
    </location>
</feature>
<gene>
    <name evidence="6" type="ORF">DP939_11310</name>
</gene>
<feature type="transmembrane region" description="Helical" evidence="4">
    <location>
        <begin position="53"/>
        <end position="75"/>
    </location>
</feature>
<reference evidence="6 7" key="1">
    <citation type="submission" date="2018-06" db="EMBL/GenBank/DDBJ databases">
        <title>Sphaerisporangium craniellae sp. nov., isolated from a marine sponge in the South China Sea.</title>
        <authorList>
            <person name="Li L."/>
        </authorList>
    </citation>
    <scope>NUCLEOTIDE SEQUENCE [LARGE SCALE GENOMIC DNA]</scope>
    <source>
        <strain evidence="6 7">LHW63015</strain>
    </source>
</reference>
<dbReference type="Gene3D" id="3.30.565.10">
    <property type="entry name" value="Histidine kinase-like ATPase, C-terminal domain"/>
    <property type="match status" value="1"/>
</dbReference>
<dbReference type="EMBL" id="QMEY01000003">
    <property type="protein sequence ID" value="RBQ20370.1"/>
    <property type="molecule type" value="Genomic_DNA"/>
</dbReference>
<dbReference type="GO" id="GO:0005524">
    <property type="term" value="F:ATP binding"/>
    <property type="evidence" value="ECO:0007669"/>
    <property type="project" value="UniProtKB-KW"/>
</dbReference>
<dbReference type="InterPro" id="IPR050482">
    <property type="entry name" value="Sensor_HK_TwoCompSys"/>
</dbReference>
<feature type="transmembrane region" description="Helical" evidence="4">
    <location>
        <begin position="82"/>
        <end position="101"/>
    </location>
</feature>
<dbReference type="GO" id="GO:0000160">
    <property type="term" value="P:phosphorelay signal transduction system"/>
    <property type="evidence" value="ECO:0007669"/>
    <property type="project" value="UniProtKB-KW"/>
</dbReference>
<feature type="transmembrane region" description="Helical" evidence="4">
    <location>
        <begin position="23"/>
        <end position="47"/>
    </location>
</feature>
<organism evidence="6 7">
    <name type="scientific">Spongiactinospora rosea</name>
    <dbReference type="NCBI Taxonomy" id="2248750"/>
    <lineage>
        <taxon>Bacteria</taxon>
        <taxon>Bacillati</taxon>
        <taxon>Actinomycetota</taxon>
        <taxon>Actinomycetes</taxon>
        <taxon>Streptosporangiales</taxon>
        <taxon>Streptosporangiaceae</taxon>
        <taxon>Spongiactinospora</taxon>
    </lineage>
</organism>
<dbReference type="RefSeq" id="WP_113980563.1">
    <property type="nucleotide sequence ID" value="NZ_QMEY01000003.1"/>
</dbReference>
<protein>
    <submittedName>
        <fullName evidence="6">ATP-binding protein</fullName>
    </submittedName>
</protein>
<sequence>MTAGLLFHDTESRTPARAALNRVIAVCGAVMRGAEALLAAAAGLLGALPPVSLAWLSSALLLNLLWTSAFVWAALRYGLRAWLVAGEIAVACALCLAQGRLLVPEVAMAGASWVAVLATMSILIAAMAWRPSAAVPGGLAVALAHLTGAQLAGFGGGVVTVGIHCVQIIAGVTLMTLLRRSADLADALLTRSREAAKADAVQRARRADERGQYSRVHDTVLNTLTTVGAGGVERTSPTLRGQAAADLRELERIARDAAPSGGPARLDERLAAVATEATPQVHTDLTPHTVPGHVAEAFAGACAEALTNVARHAGTGTAHLRLTDGDGRVLVEITDTGHGFDPASIPTDRYGLRGSITARMESVGGGARVESGAHGTRVLLWWSP</sequence>
<keyword evidence="3" id="KW-0902">Two-component regulatory system</keyword>
<name>A0A366M3M6_9ACTN</name>
<evidence type="ECO:0000313" key="7">
    <source>
        <dbReference type="Proteomes" id="UP000253303"/>
    </source>
</evidence>
<keyword evidence="6" id="KW-0547">Nucleotide-binding</keyword>
<keyword evidence="7" id="KW-1185">Reference proteome</keyword>
<evidence type="ECO:0000256" key="3">
    <source>
        <dbReference type="ARBA" id="ARBA00023012"/>
    </source>
</evidence>
<evidence type="ECO:0000313" key="6">
    <source>
        <dbReference type="EMBL" id="RBQ20370.1"/>
    </source>
</evidence>
<evidence type="ECO:0000259" key="5">
    <source>
        <dbReference type="Pfam" id="PF13581"/>
    </source>
</evidence>
<dbReference type="InterPro" id="IPR003594">
    <property type="entry name" value="HATPase_dom"/>
</dbReference>
<comment type="caution">
    <text evidence="6">The sequence shown here is derived from an EMBL/GenBank/DDBJ whole genome shotgun (WGS) entry which is preliminary data.</text>
</comment>
<keyword evidence="6" id="KW-0067">ATP-binding</keyword>